<evidence type="ECO:0000256" key="3">
    <source>
        <dbReference type="ARBA" id="ARBA00023186"/>
    </source>
</evidence>
<evidence type="ECO:0000313" key="5">
    <source>
        <dbReference type="Proteomes" id="UP000187344"/>
    </source>
</evidence>
<dbReference type="InterPro" id="IPR042272">
    <property type="entry name" value="ATP12_ATP_synth-F1-assembly_N"/>
</dbReference>
<dbReference type="AlphaFoldDB" id="A0A1R0F6W4"/>
<keyword evidence="2" id="KW-0809">Transit peptide</keyword>
<organism evidence="4 5">
    <name type="scientific">Bartonella apis</name>
    <dbReference type="NCBI Taxonomy" id="1686310"/>
    <lineage>
        <taxon>Bacteria</taxon>
        <taxon>Pseudomonadati</taxon>
        <taxon>Pseudomonadota</taxon>
        <taxon>Alphaproteobacteria</taxon>
        <taxon>Hyphomicrobiales</taxon>
        <taxon>Bartonellaceae</taxon>
        <taxon>Bartonella</taxon>
    </lineage>
</organism>
<name>A0A1R0F6W4_9HYPH</name>
<dbReference type="GO" id="GO:0043461">
    <property type="term" value="P:proton-transporting ATP synthase complex assembly"/>
    <property type="evidence" value="ECO:0007669"/>
    <property type="project" value="InterPro"/>
</dbReference>
<dbReference type="Gene3D" id="3.30.2180.10">
    <property type="entry name" value="ATP12-like"/>
    <property type="match status" value="1"/>
</dbReference>
<sequence>MREFLQELNDDAEKADPVKQAQLLSKRELPKRFYKEASVKEEGGEFAVVLDGKTVKTPARHKLVLPSRALAEMVAHEFNSQQQTIDPAKMPVTRLVNSILDGVVDNLDVVRHDILEFVGNDMLFYRADSPKELVERQHHHWDPILEWIRKDYGARFMLTEGVMFVKQPDDSISAIGEALEAIESPYVLAALHSITTLCGSALLALAVWKGKISLPEAWKLAHLDEDWTIEHWGEDAEAKEKRAYHRAEYEAAAATIAAIENR</sequence>
<comment type="caution">
    <text evidence="4">The sequence shown here is derived from an EMBL/GenBank/DDBJ whole genome shotgun (WGS) entry which is preliminary data.</text>
</comment>
<keyword evidence="3" id="KW-0143">Chaperone</keyword>
<keyword evidence="5" id="KW-1185">Reference proteome</keyword>
<dbReference type="PANTHER" id="PTHR21013:SF10">
    <property type="entry name" value="ATP SYNTHASE MITOCHONDRIAL F1 COMPLEX ASSEMBLY FACTOR 2"/>
    <property type="match status" value="1"/>
</dbReference>
<reference evidence="4 5" key="1">
    <citation type="submission" date="2016-12" db="EMBL/GenBank/DDBJ databases">
        <title>Comparative genomics of Bartonella apis.</title>
        <authorList>
            <person name="Engel P."/>
        </authorList>
    </citation>
    <scope>NUCLEOTIDE SEQUENCE [LARGE SCALE GENOMIC DNA]</scope>
    <source>
        <strain evidence="4 5">PEB0149</strain>
    </source>
</reference>
<protein>
    <submittedName>
        <fullName evidence="4">Chaperone required for the assembly of the F1-ATPase</fullName>
    </submittedName>
</protein>
<dbReference type="EMBL" id="LXYT01000003">
    <property type="protein sequence ID" value="OLY42652.1"/>
    <property type="molecule type" value="Genomic_DNA"/>
</dbReference>
<dbReference type="Pfam" id="PF07542">
    <property type="entry name" value="ATP12"/>
    <property type="match status" value="1"/>
</dbReference>
<dbReference type="RefSeq" id="WP_075870508.1">
    <property type="nucleotide sequence ID" value="NZ_CALYQA010000008.1"/>
</dbReference>
<dbReference type="InterPro" id="IPR023335">
    <property type="entry name" value="ATP12_ortho_dom_sf"/>
</dbReference>
<accession>A0A1R0F6W4</accession>
<dbReference type="SUPFAM" id="SSF160909">
    <property type="entry name" value="ATP12-like"/>
    <property type="match status" value="1"/>
</dbReference>
<dbReference type="PANTHER" id="PTHR21013">
    <property type="entry name" value="ATP SYNTHASE MITOCHONDRIAL F1 COMPLEX ASSEMBLY FACTOR 2/ATP12 PROTEIN, MITOCHONDRIAL PRECURSOR"/>
    <property type="match status" value="1"/>
</dbReference>
<dbReference type="InterPro" id="IPR011419">
    <property type="entry name" value="ATP12_ATP_synth-F1-assembly"/>
</dbReference>
<evidence type="ECO:0000256" key="1">
    <source>
        <dbReference type="ARBA" id="ARBA00008231"/>
    </source>
</evidence>
<dbReference type="Gene3D" id="1.10.3580.10">
    <property type="entry name" value="ATP12 ATPase"/>
    <property type="match status" value="1"/>
</dbReference>
<dbReference type="Proteomes" id="UP000187344">
    <property type="component" value="Unassembled WGS sequence"/>
</dbReference>
<comment type="similarity">
    <text evidence="1">Belongs to the ATP12 family.</text>
</comment>
<evidence type="ECO:0000256" key="2">
    <source>
        <dbReference type="ARBA" id="ARBA00022946"/>
    </source>
</evidence>
<gene>
    <name evidence="4" type="ORF">PEB0149_000580</name>
</gene>
<dbReference type="OrthoDB" id="9797825at2"/>
<proteinExistence type="inferred from homology"/>
<evidence type="ECO:0000313" key="4">
    <source>
        <dbReference type="EMBL" id="OLY42652.1"/>
    </source>
</evidence>